<dbReference type="GO" id="GO:0003746">
    <property type="term" value="F:translation elongation factor activity"/>
    <property type="evidence" value="ECO:0007669"/>
    <property type="project" value="UniProtKB-KW"/>
</dbReference>
<keyword evidence="2" id="KW-0648">Protein biosynthesis</keyword>
<dbReference type="InterPro" id="IPR004161">
    <property type="entry name" value="EFTu-like_2"/>
</dbReference>
<dbReference type="SUPFAM" id="SSF52540">
    <property type="entry name" value="P-loop containing nucleoside triphosphate hydrolases"/>
    <property type="match status" value="1"/>
</dbReference>
<dbReference type="InterPro" id="IPR009000">
    <property type="entry name" value="Transl_B-barrel_sf"/>
</dbReference>
<evidence type="ECO:0000313" key="2">
    <source>
        <dbReference type="EMBL" id="QNO57581.1"/>
    </source>
</evidence>
<dbReference type="GO" id="GO:0001514">
    <property type="term" value="P:selenocysteine incorporation"/>
    <property type="evidence" value="ECO:0007669"/>
    <property type="project" value="TreeGrafter"/>
</dbReference>
<dbReference type="PANTHER" id="PTHR43721">
    <property type="entry name" value="ELONGATION FACTOR TU-RELATED"/>
    <property type="match status" value="1"/>
</dbReference>
<gene>
    <name evidence="2" type="primary">tuf</name>
    <name evidence="2" type="ORF">MFOBGCIO_00009</name>
</gene>
<dbReference type="Pfam" id="PF03144">
    <property type="entry name" value="GTP_EFTU_D2"/>
    <property type="match status" value="1"/>
</dbReference>
<proteinExistence type="predicted"/>
<dbReference type="GO" id="GO:0005525">
    <property type="term" value="F:GTP binding"/>
    <property type="evidence" value="ECO:0007669"/>
    <property type="project" value="InterPro"/>
</dbReference>
<dbReference type="InterPro" id="IPR027417">
    <property type="entry name" value="P-loop_NTPase"/>
</dbReference>
<name>A0A7G9ZBE7_9EURY</name>
<dbReference type="AlphaFoldDB" id="A0A7G9ZBE7"/>
<keyword evidence="2" id="KW-0251">Elongation factor</keyword>
<dbReference type="CDD" id="cd03696">
    <property type="entry name" value="SelB_II"/>
    <property type="match status" value="1"/>
</dbReference>
<protein>
    <submittedName>
        <fullName evidence="2">Elongation factor Tu</fullName>
    </submittedName>
</protein>
<accession>A0A7G9ZBE7</accession>
<dbReference type="PANTHER" id="PTHR43721:SF11">
    <property type="entry name" value="SELENOCYSTEINE-SPECIFIC ELONGATION FACTOR"/>
    <property type="match status" value="1"/>
</dbReference>
<dbReference type="SUPFAM" id="SSF50447">
    <property type="entry name" value="Translation proteins"/>
    <property type="match status" value="1"/>
</dbReference>
<reference evidence="2" key="1">
    <citation type="submission" date="2020-06" db="EMBL/GenBank/DDBJ databases">
        <title>Unique genomic features of the anaerobic methanotrophic archaea.</title>
        <authorList>
            <person name="Chadwick G.L."/>
            <person name="Skennerton C.T."/>
            <person name="Laso-Perez R."/>
            <person name="Leu A.O."/>
            <person name="Speth D.R."/>
            <person name="Yu H."/>
            <person name="Morgan-Lang C."/>
            <person name="Hatzenpichler R."/>
            <person name="Goudeau D."/>
            <person name="Malmstrom R."/>
            <person name="Brazelton W.J."/>
            <person name="Woyke T."/>
            <person name="Hallam S.J."/>
            <person name="Tyson G.W."/>
            <person name="Wegener G."/>
            <person name="Boetius A."/>
            <person name="Orphan V."/>
        </authorList>
    </citation>
    <scope>NUCLEOTIDE SEQUENCE</scope>
</reference>
<dbReference type="Gene3D" id="2.40.30.10">
    <property type="entry name" value="Translation factors"/>
    <property type="match status" value="2"/>
</dbReference>
<evidence type="ECO:0000259" key="1">
    <source>
        <dbReference type="Pfam" id="PF03144"/>
    </source>
</evidence>
<dbReference type="EMBL" id="MT631693">
    <property type="protein sequence ID" value="QNO57581.1"/>
    <property type="molecule type" value="Genomic_DNA"/>
</dbReference>
<sequence length="356" mass="38527">MTKIAIIGSEQSGRTALASKLGKKGNVSDVTIYDFAKSGTVLMTVDATGYPNSIKPLVTALNLSDIALLCIPPTGPDTYTGECIVALDLLGCKHGLVVLTKSDTSYPSALEELKKSIRNITSGTVLEYWDQIAISTTSFEGMEELKELIALTGERVDEELAQLNELPPRVVIDHVFNVTGIGCVVLGIVWQGTIHVKDKMTMMPVDKPVEIRSIQMHDVDVKSAPAGARVGLALKNILSKAVDRGHVISNDETIATDFTLNCTLSPFTKRLDVGVMLHLFVGLQSAPVRVEKIVMNGEVVDHVASGSECVLTLSGSKKVAYSESDRFVIANLDEKQRFVGYGFCDSQMRQAWAALR</sequence>
<dbReference type="InterPro" id="IPR050055">
    <property type="entry name" value="EF-Tu_GTPase"/>
</dbReference>
<feature type="domain" description="Translation elongation factor EFTu-like" evidence="1">
    <location>
        <begin position="183"/>
        <end position="248"/>
    </location>
</feature>
<dbReference type="Gene3D" id="3.40.50.300">
    <property type="entry name" value="P-loop containing nucleotide triphosphate hydrolases"/>
    <property type="match status" value="1"/>
</dbReference>
<organism evidence="2">
    <name type="scientific">Candidatus Methanophaga sp. ANME-1 ERB7</name>
    <dbReference type="NCBI Taxonomy" id="2759913"/>
    <lineage>
        <taxon>Archaea</taxon>
        <taxon>Methanobacteriati</taxon>
        <taxon>Methanobacteriota</taxon>
        <taxon>Stenosarchaea group</taxon>
        <taxon>Methanomicrobia</taxon>
        <taxon>Candidatus Methanophagales</taxon>
        <taxon>Candidatus Methanophagaceae</taxon>
        <taxon>Candidatus Methanophaga</taxon>
    </lineage>
</organism>